<evidence type="ECO:0000313" key="3">
    <source>
        <dbReference type="EMBL" id="PJZ73931.1"/>
    </source>
</evidence>
<evidence type="ECO:0000313" key="4">
    <source>
        <dbReference type="Proteomes" id="UP000231962"/>
    </source>
</evidence>
<evidence type="ECO:0000313" key="5">
    <source>
        <dbReference type="Proteomes" id="UP000231990"/>
    </source>
</evidence>
<dbReference type="SUPFAM" id="SSF63829">
    <property type="entry name" value="Calcium-dependent phosphotriesterase"/>
    <property type="match status" value="1"/>
</dbReference>
<accession>A0A2M9ZPL9</accession>
<keyword evidence="4" id="KW-1185">Reference proteome</keyword>
<proteinExistence type="predicted"/>
<evidence type="ECO:0000256" key="1">
    <source>
        <dbReference type="SAM" id="MobiDB-lite"/>
    </source>
</evidence>
<organism evidence="3 5">
    <name type="scientific">Leptospira perolatii</name>
    <dbReference type="NCBI Taxonomy" id="2023191"/>
    <lineage>
        <taxon>Bacteria</taxon>
        <taxon>Pseudomonadati</taxon>
        <taxon>Spirochaetota</taxon>
        <taxon>Spirochaetia</taxon>
        <taxon>Leptospirales</taxon>
        <taxon>Leptospiraceae</taxon>
        <taxon>Leptospira</taxon>
    </lineage>
</organism>
<feature type="region of interest" description="Disordered" evidence="1">
    <location>
        <begin position="522"/>
        <end position="554"/>
    </location>
</feature>
<dbReference type="Proteomes" id="UP000231990">
    <property type="component" value="Unassembled WGS sequence"/>
</dbReference>
<gene>
    <name evidence="2" type="ORF">CH360_04145</name>
    <name evidence="3" type="ORF">CH373_07285</name>
</gene>
<protein>
    <recommendedName>
        <fullName evidence="6">Phosphatase</fullName>
    </recommendedName>
</protein>
<dbReference type="AlphaFoldDB" id="A0A2M9ZPL9"/>
<dbReference type="PANTHER" id="PTHR35399">
    <property type="entry name" value="SLR8030 PROTEIN"/>
    <property type="match status" value="1"/>
</dbReference>
<sequence>MKVTRSEFLRYVGKGALALAAVKSGSLLSKSEILTSSFPIPTPRSRSRSLSTALENGLPFTPIRPNTEDDLILPEGFQYDIIALFGDRVNRKGDTFGFNADFNCFLPFPGKKDSGLLWTNHEYLRDLEYYVNGFDYKKSSSQKRTDSQIETYLYNLGGSVTHLRKVNGIWKLDPDSKFGRRIHGRTPIRFAGPASGSEALDGKTETYGTFGNCSGGITLWDTVLSCEENVSWMIEDCYLTNPKEYGWVVEVDPFSPDSTPIKHTALGRFEHENTALTLSKSGRLVVYMGDDSKDQYVYKYVSNGTYDPDSGKLNSSLLDSGTLFAANFEFGKWIALDYEKNQDLRNAKAKNGNVLFKNQADVLVHCRLAAECVGATPMDRPEDLEIHPIDKSIYVSFTNNDKHGNLFGQIVRIVEKDHDHEGIEFEFEVFAAGGGKSGFASPDNLAFDRLANLWMVTDITTKLIGNHQYAKFGNNGLFYLPTAGRHQGKAFQFASAPVGSELTGPWFAEKDKVLFLSVQHPGETTKDYSNPSSRWPRRKKGDIPRPGVVAIRRS</sequence>
<evidence type="ECO:0008006" key="6">
    <source>
        <dbReference type="Google" id="ProtNLM"/>
    </source>
</evidence>
<reference evidence="4 5" key="1">
    <citation type="submission" date="2017-07" db="EMBL/GenBank/DDBJ databases">
        <title>Leptospira spp. isolated from tropical soils.</title>
        <authorList>
            <person name="Thibeaux R."/>
            <person name="Iraola G."/>
            <person name="Ferres I."/>
            <person name="Bierque E."/>
            <person name="Girault D."/>
            <person name="Soupe-Gilbert M.-E."/>
            <person name="Picardeau M."/>
            <person name="Goarant C."/>
        </authorList>
    </citation>
    <scope>NUCLEOTIDE SEQUENCE [LARGE SCALE GENOMIC DNA]</scope>
    <source>
        <strain evidence="3 5">FH1-B-B1</strain>
        <strain evidence="2 4">FH1-B-C1</strain>
    </source>
</reference>
<dbReference type="EMBL" id="NPDZ01000003">
    <property type="protein sequence ID" value="PJZ73931.1"/>
    <property type="molecule type" value="Genomic_DNA"/>
</dbReference>
<dbReference type="InterPro" id="IPR008557">
    <property type="entry name" value="PhoX"/>
</dbReference>
<dbReference type="PANTHER" id="PTHR35399:SF2">
    <property type="entry name" value="DUF839 DOMAIN-CONTAINING PROTEIN"/>
    <property type="match status" value="1"/>
</dbReference>
<evidence type="ECO:0000313" key="2">
    <source>
        <dbReference type="EMBL" id="PJZ70722.1"/>
    </source>
</evidence>
<dbReference type="Pfam" id="PF05787">
    <property type="entry name" value="PhoX"/>
    <property type="match status" value="1"/>
</dbReference>
<comment type="caution">
    <text evidence="3">The sequence shown here is derived from an EMBL/GenBank/DDBJ whole genome shotgun (WGS) entry which is preliminary data.</text>
</comment>
<dbReference type="RefSeq" id="WP_100712728.1">
    <property type="nucleotide sequence ID" value="NZ_NPDY01000002.1"/>
</dbReference>
<name>A0A2M9ZPL9_9LEPT</name>
<dbReference type="OrthoDB" id="9801383at2"/>
<dbReference type="Proteomes" id="UP000231962">
    <property type="component" value="Unassembled WGS sequence"/>
</dbReference>
<dbReference type="EMBL" id="NPDY01000002">
    <property type="protein sequence ID" value="PJZ70722.1"/>
    <property type="molecule type" value="Genomic_DNA"/>
</dbReference>